<dbReference type="Proteomes" id="UP000814033">
    <property type="component" value="Unassembled WGS sequence"/>
</dbReference>
<dbReference type="EMBL" id="MU276728">
    <property type="protein sequence ID" value="KAI0037761.1"/>
    <property type="molecule type" value="Genomic_DNA"/>
</dbReference>
<evidence type="ECO:0000313" key="1">
    <source>
        <dbReference type="EMBL" id="KAI0037761.1"/>
    </source>
</evidence>
<proteinExistence type="predicted"/>
<evidence type="ECO:0000313" key="2">
    <source>
        <dbReference type="Proteomes" id="UP000814033"/>
    </source>
</evidence>
<comment type="caution">
    <text evidence="1">The sequence shown here is derived from an EMBL/GenBank/DDBJ whole genome shotgun (WGS) entry which is preliminary data.</text>
</comment>
<organism evidence="1 2">
    <name type="scientific">Auriscalpium vulgare</name>
    <dbReference type="NCBI Taxonomy" id="40419"/>
    <lineage>
        <taxon>Eukaryota</taxon>
        <taxon>Fungi</taxon>
        <taxon>Dikarya</taxon>
        <taxon>Basidiomycota</taxon>
        <taxon>Agaricomycotina</taxon>
        <taxon>Agaricomycetes</taxon>
        <taxon>Russulales</taxon>
        <taxon>Auriscalpiaceae</taxon>
        <taxon>Auriscalpium</taxon>
    </lineage>
</organism>
<accession>A0ACB8R2B2</accession>
<reference evidence="1" key="2">
    <citation type="journal article" date="2022" name="New Phytol.">
        <title>Evolutionary transition to the ectomycorrhizal habit in the genomes of a hyperdiverse lineage of mushroom-forming fungi.</title>
        <authorList>
            <person name="Looney B."/>
            <person name="Miyauchi S."/>
            <person name="Morin E."/>
            <person name="Drula E."/>
            <person name="Courty P.E."/>
            <person name="Kohler A."/>
            <person name="Kuo A."/>
            <person name="LaButti K."/>
            <person name="Pangilinan J."/>
            <person name="Lipzen A."/>
            <person name="Riley R."/>
            <person name="Andreopoulos W."/>
            <person name="He G."/>
            <person name="Johnson J."/>
            <person name="Nolan M."/>
            <person name="Tritt A."/>
            <person name="Barry K.W."/>
            <person name="Grigoriev I.V."/>
            <person name="Nagy L.G."/>
            <person name="Hibbett D."/>
            <person name="Henrissat B."/>
            <person name="Matheny P.B."/>
            <person name="Labbe J."/>
            <person name="Martin F.M."/>
        </authorList>
    </citation>
    <scope>NUCLEOTIDE SEQUENCE</scope>
    <source>
        <strain evidence="1">FP105234-sp</strain>
    </source>
</reference>
<reference evidence="1" key="1">
    <citation type="submission" date="2021-02" db="EMBL/GenBank/DDBJ databases">
        <authorList>
            <consortium name="DOE Joint Genome Institute"/>
            <person name="Ahrendt S."/>
            <person name="Looney B.P."/>
            <person name="Miyauchi S."/>
            <person name="Morin E."/>
            <person name="Drula E."/>
            <person name="Courty P.E."/>
            <person name="Chicoki N."/>
            <person name="Fauchery L."/>
            <person name="Kohler A."/>
            <person name="Kuo A."/>
            <person name="Labutti K."/>
            <person name="Pangilinan J."/>
            <person name="Lipzen A."/>
            <person name="Riley R."/>
            <person name="Andreopoulos W."/>
            <person name="He G."/>
            <person name="Johnson J."/>
            <person name="Barry K.W."/>
            <person name="Grigoriev I.V."/>
            <person name="Nagy L."/>
            <person name="Hibbett D."/>
            <person name="Henrissat B."/>
            <person name="Matheny P.B."/>
            <person name="Labbe J."/>
            <person name="Martin F."/>
        </authorList>
    </citation>
    <scope>NUCLEOTIDE SEQUENCE</scope>
    <source>
        <strain evidence="1">FP105234-sp</strain>
    </source>
</reference>
<protein>
    <submittedName>
        <fullName evidence="1">Uncharacterized protein</fullName>
    </submittedName>
</protein>
<keyword evidence="2" id="KW-1185">Reference proteome</keyword>
<name>A0ACB8R2B2_9AGAM</name>
<sequence>MAELHSIPATGPHKPLYDDKHKAALDYQRSYATAKRAIGRRKVSKEAFKRKQRDAAQRALPITDTLSWRNRERDPERTELMEREEANVARQCRALEIAAAQDDAPAADATAAYIVGLTELLHEHLRSAKQTQETLHECPTVLNRAMHAHRRIIAGIHQEIELNRQGMRAVIRTGVENGFILEGCRVKKRPFHALYGF</sequence>
<gene>
    <name evidence="1" type="ORF">FA95DRAFT_1613905</name>
</gene>